<accession>A0ABQ6C3S1</accession>
<proteinExistence type="predicted"/>
<gene>
    <name evidence="2" type="ORF">GCM10007935_24160</name>
</gene>
<keyword evidence="3" id="KW-1185">Reference proteome</keyword>
<feature type="region of interest" description="Disordered" evidence="1">
    <location>
        <begin position="218"/>
        <end position="257"/>
    </location>
</feature>
<name>A0ABQ6C3S1_9BURK</name>
<dbReference type="Pfam" id="PF07793">
    <property type="entry name" value="DUF1631"/>
    <property type="match status" value="1"/>
</dbReference>
<protein>
    <recommendedName>
        <fullName evidence="4">DUF1631 family protein</fullName>
    </recommendedName>
</protein>
<organism evidence="2 3">
    <name type="scientific">Hydrogenophaga electricum</name>
    <dbReference type="NCBI Taxonomy" id="1230953"/>
    <lineage>
        <taxon>Bacteria</taxon>
        <taxon>Pseudomonadati</taxon>
        <taxon>Pseudomonadota</taxon>
        <taxon>Betaproteobacteria</taxon>
        <taxon>Burkholderiales</taxon>
        <taxon>Comamonadaceae</taxon>
        <taxon>Hydrogenophaga</taxon>
    </lineage>
</organism>
<dbReference type="EMBL" id="BSPB01000018">
    <property type="protein sequence ID" value="GLS14983.1"/>
    <property type="molecule type" value="Genomic_DNA"/>
</dbReference>
<reference evidence="3" key="1">
    <citation type="journal article" date="2019" name="Int. J. Syst. Evol. Microbiol.">
        <title>The Global Catalogue of Microorganisms (GCM) 10K type strain sequencing project: providing services to taxonomists for standard genome sequencing and annotation.</title>
        <authorList>
            <consortium name="The Broad Institute Genomics Platform"/>
            <consortium name="The Broad Institute Genome Sequencing Center for Infectious Disease"/>
            <person name="Wu L."/>
            <person name="Ma J."/>
        </authorList>
    </citation>
    <scope>NUCLEOTIDE SEQUENCE [LARGE SCALE GENOMIC DNA]</scope>
    <source>
        <strain evidence="3">NBRC 109341</strain>
    </source>
</reference>
<dbReference type="RefSeq" id="WP_284308013.1">
    <property type="nucleotide sequence ID" value="NZ_BSPB01000018.1"/>
</dbReference>
<feature type="compositionally biased region" description="Low complexity" evidence="1">
    <location>
        <begin position="246"/>
        <end position="257"/>
    </location>
</feature>
<evidence type="ECO:0000256" key="1">
    <source>
        <dbReference type="SAM" id="MobiDB-lite"/>
    </source>
</evidence>
<evidence type="ECO:0000313" key="2">
    <source>
        <dbReference type="EMBL" id="GLS14983.1"/>
    </source>
</evidence>
<evidence type="ECO:0008006" key="4">
    <source>
        <dbReference type="Google" id="ProtNLM"/>
    </source>
</evidence>
<dbReference type="InterPro" id="IPR012434">
    <property type="entry name" value="DUF1631"/>
</dbReference>
<comment type="caution">
    <text evidence="2">The sequence shown here is derived from an EMBL/GenBank/DDBJ whole genome shotgun (WGS) entry which is preliminary data.</text>
</comment>
<dbReference type="Proteomes" id="UP001156903">
    <property type="component" value="Unassembled WGS sequence"/>
</dbReference>
<feature type="region of interest" description="Disordered" evidence="1">
    <location>
        <begin position="636"/>
        <end position="655"/>
    </location>
</feature>
<sequence>MPADSSLLEQCFARVVHEAGPLSGRCIDVAIASLQQAENQGREVAEREGLANAWWRLQQQRDALVAQYPDRLAQAFRQGDGGSSLSVPAPLSGSSFLALVDDNAVNESLEAVRLQQALMPVVEQALAMVDARMSSLIGLETVHVEKNPIRPSVFVRTLRDLMSERESDAPVRTLWLQHVAPPLARELCTLYERVALMLQNAHVQEAGYRIRLVADGAPSRPSPLAQEGPPEDDGETSASRWGSVSAAPAGTATPPAADFRMGDLAREQTPLRHGVMRAFLAGEGEAFDAPLDNGYYEQVRHELARVDGHAARPPLDEGAIERERTRYRDLPVVERPARQVHGASPLSAERWGVYAAPHERARVLLELKHQADQVSQAVGLDVVRKLVDQVARDPLLLAPVREAVVAMEPALLRLAMTEPRYFGQDDHPARRLIESVAQRSFRYNDEFATDFDAFFEPVRAQVVALNDAASPEPAPFAQALSSLQAHWSAADAEGEERQKRQRDALQLAEARQELANQIAWEISHRPDLYNVPGIVLDFLYGSWSLVIAGAQLSHPEAGEDPFGFRKVIGDLLWSTRREVTLRQPRQLFDIVPSMLQTLRRGLDMLGKPPEETQTFFDALLKLHEPALKLRRIRAQADHAGSSGRTPLDIGEGDDSTLHDTLLAAATPEQQKPQPPEQPWIGQRERAFAGLDPMPVPGTEEAGVGDRSLAEGAETPAPMPPEALTDLLSALQVGGWADLHSGGEWLRAQLVWVGTNRNLFLFTSRGGRSHTMTRRSCEKLLSGRWLRPVASRPVVKKALEAVVQAAPRGAPRHDAVALAD</sequence>
<evidence type="ECO:0000313" key="3">
    <source>
        <dbReference type="Proteomes" id="UP001156903"/>
    </source>
</evidence>